<keyword evidence="1" id="KW-0732">Signal</keyword>
<evidence type="ECO:0000256" key="1">
    <source>
        <dbReference type="SAM" id="SignalP"/>
    </source>
</evidence>
<name>A0ABT5EI65_9BACT</name>
<dbReference type="RefSeq" id="WP_136966128.1">
    <property type="nucleotide sequence ID" value="NZ_JAQNDO010000001.1"/>
</dbReference>
<evidence type="ECO:0000313" key="3">
    <source>
        <dbReference type="Proteomes" id="UP001221411"/>
    </source>
</evidence>
<evidence type="ECO:0008006" key="4">
    <source>
        <dbReference type="Google" id="ProtNLM"/>
    </source>
</evidence>
<dbReference type="Proteomes" id="UP001221411">
    <property type="component" value="Unassembled WGS sequence"/>
</dbReference>
<dbReference type="EMBL" id="JAQNDO010000001">
    <property type="protein sequence ID" value="MDC0740441.1"/>
    <property type="molecule type" value="Genomic_DNA"/>
</dbReference>
<feature type="signal peptide" evidence="1">
    <location>
        <begin position="1"/>
        <end position="23"/>
    </location>
</feature>
<dbReference type="SUPFAM" id="SSF160574">
    <property type="entry name" value="BT0923-like"/>
    <property type="match status" value="1"/>
</dbReference>
<evidence type="ECO:0000313" key="2">
    <source>
        <dbReference type="EMBL" id="MDC0740441.1"/>
    </source>
</evidence>
<dbReference type="Gene3D" id="3.10.450.360">
    <property type="match status" value="1"/>
</dbReference>
<reference evidence="2 3" key="1">
    <citation type="submission" date="2022-11" db="EMBL/GenBank/DDBJ databases">
        <title>Minimal conservation of predation-associated metabolite biosynthetic gene clusters underscores biosynthetic potential of Myxococcota including descriptions for ten novel species: Archangium lansinium sp. nov., Myxococcus landrumus sp. nov., Nannocystis bai.</title>
        <authorList>
            <person name="Ahearne A."/>
            <person name="Stevens C."/>
            <person name="Dowd S."/>
        </authorList>
    </citation>
    <scope>NUCLEOTIDE SEQUENCE [LARGE SCALE GENOMIC DNA]</scope>
    <source>
        <strain evidence="2 3">RJM3</strain>
    </source>
</reference>
<protein>
    <recommendedName>
        <fullName evidence="4">PepSY domain-containing protein</fullName>
    </recommendedName>
</protein>
<sequence>MKRMFRALLASLAIGLIASPALAVDEHAQKTLSEQYKDAKKTEVAFANLPTAAQNAIRTWAEGGEIKKVEQLTLKDGQIHYKAEIKKGKEKLQVAVTADGKTVARGEKID</sequence>
<keyword evidence="3" id="KW-1185">Reference proteome</keyword>
<organism evidence="2 3">
    <name type="scientific">Polyangium mundeleinium</name>
    <dbReference type="NCBI Taxonomy" id="2995306"/>
    <lineage>
        <taxon>Bacteria</taxon>
        <taxon>Pseudomonadati</taxon>
        <taxon>Myxococcota</taxon>
        <taxon>Polyangia</taxon>
        <taxon>Polyangiales</taxon>
        <taxon>Polyangiaceae</taxon>
        <taxon>Polyangium</taxon>
    </lineage>
</organism>
<gene>
    <name evidence="2" type="ORF">POL67_03730</name>
</gene>
<feature type="chain" id="PRO_5047373025" description="PepSY domain-containing protein" evidence="1">
    <location>
        <begin position="24"/>
        <end position="110"/>
    </location>
</feature>
<proteinExistence type="predicted"/>
<accession>A0ABT5EI65</accession>
<comment type="caution">
    <text evidence="2">The sequence shown here is derived from an EMBL/GenBank/DDBJ whole genome shotgun (WGS) entry which is preliminary data.</text>
</comment>